<protein>
    <submittedName>
        <fullName evidence="3">Transglutaminase-like putative cysteine protease</fullName>
    </submittedName>
</protein>
<gene>
    <name evidence="3" type="ORF">HNQ40_000833</name>
</gene>
<dbReference type="Pfam" id="PF08379">
    <property type="entry name" value="Bact_transglu_N"/>
    <property type="match status" value="1"/>
</dbReference>
<dbReference type="SUPFAM" id="SSF54001">
    <property type="entry name" value="Cysteine proteinases"/>
    <property type="match status" value="1"/>
</dbReference>
<dbReference type="RefSeq" id="WP_184676628.1">
    <property type="nucleotide sequence ID" value="NZ_JACHGY010000001.1"/>
</dbReference>
<dbReference type="PANTHER" id="PTHR33490">
    <property type="entry name" value="BLR5614 PROTEIN-RELATED"/>
    <property type="match status" value="1"/>
</dbReference>
<comment type="caution">
    <text evidence="3">The sequence shown here is derived from an EMBL/GenBank/DDBJ whole genome shotgun (WGS) entry which is preliminary data.</text>
</comment>
<feature type="domain" description="Transglutaminase-like" evidence="2">
    <location>
        <begin position="203"/>
        <end position="267"/>
    </location>
</feature>
<dbReference type="InterPro" id="IPR002931">
    <property type="entry name" value="Transglutaminase-like"/>
</dbReference>
<evidence type="ECO:0000313" key="4">
    <source>
        <dbReference type="Proteomes" id="UP000541810"/>
    </source>
</evidence>
<sequence length="328" mass="36387">MTTPVPPIEPGDLASPGASIPGSPPDTSPAIRRYRITHETRFQYSAPVSLDQTVLRLQPRTSVLQHLRDFTMTVDPKPARHTHGIDLHGNIRHWLWFDQQHSDLTITTESTVDCLLHDPFDYIIVDQGATKLPARYAEPVKSAAAHYRQRDGLHPTVDAMAREIMHQSDRQTVIFLGNLAAHLQRTIRQVLRYEGEPYSPIETLERGEGACRDSAVLFMDACRSVGLAARFVSGYAWDAQQQDQRELHAWAEVYLPGAGWRGYDPTTGLACANRHIAVAASPTPGYAAPTTGTFTGPKVDSSLDYNIHMTVEERAANETPEGATFAWP</sequence>
<name>A0A7X0H4B0_9BACT</name>
<reference evidence="3 4" key="1">
    <citation type="submission" date="2020-08" db="EMBL/GenBank/DDBJ databases">
        <title>Genomic Encyclopedia of Type Strains, Phase IV (KMG-IV): sequencing the most valuable type-strain genomes for metagenomic binning, comparative biology and taxonomic classification.</title>
        <authorList>
            <person name="Goeker M."/>
        </authorList>
    </citation>
    <scope>NUCLEOTIDE SEQUENCE [LARGE SCALE GENOMIC DNA]</scope>
    <source>
        <strain evidence="3 4">DSM 103725</strain>
    </source>
</reference>
<keyword evidence="3" id="KW-0645">Protease</keyword>
<dbReference type="GO" id="GO:0006508">
    <property type="term" value="P:proteolysis"/>
    <property type="evidence" value="ECO:0007669"/>
    <property type="project" value="UniProtKB-KW"/>
</dbReference>
<evidence type="ECO:0000256" key="1">
    <source>
        <dbReference type="SAM" id="MobiDB-lite"/>
    </source>
</evidence>
<dbReference type="Pfam" id="PF01841">
    <property type="entry name" value="Transglut_core"/>
    <property type="match status" value="1"/>
</dbReference>
<dbReference type="AlphaFoldDB" id="A0A7X0H4B0"/>
<accession>A0A7X0H4B0</accession>
<dbReference type="GO" id="GO:0008233">
    <property type="term" value="F:peptidase activity"/>
    <property type="evidence" value="ECO:0007669"/>
    <property type="project" value="UniProtKB-KW"/>
</dbReference>
<evidence type="ECO:0000313" key="3">
    <source>
        <dbReference type="EMBL" id="MBB6429027.1"/>
    </source>
</evidence>
<dbReference type="Proteomes" id="UP000541810">
    <property type="component" value="Unassembled WGS sequence"/>
</dbReference>
<dbReference type="SMART" id="SM00460">
    <property type="entry name" value="TGc"/>
    <property type="match status" value="1"/>
</dbReference>
<keyword evidence="4" id="KW-1185">Reference proteome</keyword>
<dbReference type="PANTHER" id="PTHR33490:SF1">
    <property type="entry name" value="SLL1233 PROTEIN"/>
    <property type="match status" value="1"/>
</dbReference>
<organism evidence="3 4">
    <name type="scientific">Algisphaera agarilytica</name>
    <dbReference type="NCBI Taxonomy" id="1385975"/>
    <lineage>
        <taxon>Bacteria</taxon>
        <taxon>Pseudomonadati</taxon>
        <taxon>Planctomycetota</taxon>
        <taxon>Phycisphaerae</taxon>
        <taxon>Phycisphaerales</taxon>
        <taxon>Phycisphaeraceae</taxon>
        <taxon>Algisphaera</taxon>
    </lineage>
</organism>
<evidence type="ECO:0000259" key="2">
    <source>
        <dbReference type="SMART" id="SM00460"/>
    </source>
</evidence>
<proteinExistence type="predicted"/>
<feature type="region of interest" description="Disordered" evidence="1">
    <location>
        <begin position="1"/>
        <end position="29"/>
    </location>
</feature>
<dbReference type="Gene3D" id="3.10.620.30">
    <property type="match status" value="1"/>
</dbReference>
<dbReference type="InterPro" id="IPR013589">
    <property type="entry name" value="Bac_transglu_N"/>
</dbReference>
<dbReference type="InterPro" id="IPR038765">
    <property type="entry name" value="Papain-like_cys_pep_sf"/>
</dbReference>
<dbReference type="EMBL" id="JACHGY010000001">
    <property type="protein sequence ID" value="MBB6429027.1"/>
    <property type="molecule type" value="Genomic_DNA"/>
</dbReference>
<keyword evidence="3" id="KW-0378">Hydrolase</keyword>